<evidence type="ECO:0000313" key="2">
    <source>
        <dbReference type="EMBL" id="RAL14793.1"/>
    </source>
</evidence>
<dbReference type="Proteomes" id="UP000248961">
    <property type="component" value="Unassembled WGS sequence"/>
</dbReference>
<sequence length="109" mass="12386">MPHHCTVCRTPFKLSCFDRGHITQCPTCEQIYQTAREKSCPYCRNALLKRIARESSQEAEEASSPRSTPGPSAEYSGDEKENASQGAKSKKKKKGKVVRETRRLKDLRR</sequence>
<protein>
    <submittedName>
        <fullName evidence="2">Uncharacterized protein</fullName>
    </submittedName>
</protein>
<dbReference type="AlphaFoldDB" id="A0A395I5I6"/>
<evidence type="ECO:0000256" key="1">
    <source>
        <dbReference type="SAM" id="MobiDB-lite"/>
    </source>
</evidence>
<evidence type="ECO:0000313" key="3">
    <source>
        <dbReference type="Proteomes" id="UP000248961"/>
    </source>
</evidence>
<keyword evidence="3" id="KW-1185">Reference proteome</keyword>
<dbReference type="EMBL" id="KZ824273">
    <property type="protein sequence ID" value="RAL14793.1"/>
    <property type="molecule type" value="Genomic_DNA"/>
</dbReference>
<accession>A0A395I5I6</accession>
<feature type="region of interest" description="Disordered" evidence="1">
    <location>
        <begin position="54"/>
        <end position="109"/>
    </location>
</feature>
<feature type="compositionally biased region" description="Basic and acidic residues" evidence="1">
    <location>
        <begin position="97"/>
        <end position="109"/>
    </location>
</feature>
<dbReference type="GeneID" id="37202446"/>
<proteinExistence type="predicted"/>
<dbReference type="VEuPathDB" id="FungiDB:BO97DRAFT_441292"/>
<name>A0A395I5I6_ASPHC</name>
<reference evidence="2 3" key="1">
    <citation type="submission" date="2018-02" db="EMBL/GenBank/DDBJ databases">
        <title>The genomes of Aspergillus section Nigri reveals drivers in fungal speciation.</title>
        <authorList>
            <consortium name="DOE Joint Genome Institute"/>
            <person name="Vesth T.C."/>
            <person name="Nybo J."/>
            <person name="Theobald S."/>
            <person name="Brandl J."/>
            <person name="Frisvad J.C."/>
            <person name="Nielsen K.F."/>
            <person name="Lyhne E.K."/>
            <person name="Kogle M.E."/>
            <person name="Kuo A."/>
            <person name="Riley R."/>
            <person name="Clum A."/>
            <person name="Nolan M."/>
            <person name="Lipzen A."/>
            <person name="Salamov A."/>
            <person name="Henrissat B."/>
            <person name="Wiebenga A."/>
            <person name="De vries R.P."/>
            <person name="Grigoriev I.V."/>
            <person name="Mortensen U.H."/>
            <person name="Andersen M.R."/>
            <person name="Baker S.E."/>
        </authorList>
    </citation>
    <scope>NUCLEOTIDE SEQUENCE [LARGE SCALE GENOMIC DNA]</scope>
    <source>
        <strain evidence="2 3">CBS 101889</strain>
    </source>
</reference>
<gene>
    <name evidence="2" type="ORF">BO97DRAFT_441292</name>
</gene>
<dbReference type="RefSeq" id="XP_025553947.1">
    <property type="nucleotide sequence ID" value="XM_025698157.1"/>
</dbReference>
<organism evidence="2 3">
    <name type="scientific">Aspergillus homomorphus (strain CBS 101889)</name>
    <dbReference type="NCBI Taxonomy" id="1450537"/>
    <lineage>
        <taxon>Eukaryota</taxon>
        <taxon>Fungi</taxon>
        <taxon>Dikarya</taxon>
        <taxon>Ascomycota</taxon>
        <taxon>Pezizomycotina</taxon>
        <taxon>Eurotiomycetes</taxon>
        <taxon>Eurotiomycetidae</taxon>
        <taxon>Eurotiales</taxon>
        <taxon>Aspergillaceae</taxon>
        <taxon>Aspergillus</taxon>
        <taxon>Aspergillus subgen. Circumdati</taxon>
    </lineage>
</organism>
<dbReference type="OrthoDB" id="10411141at2759"/>